<sequence length="116" mass="12986">MANNEFTKLYNETQTNYMKLRNMPITKLKVWFVEENGLGNVGDICSCSDFAAITDRGSVVISGTLGPFLKVNDGYWVCTAPAVPKKLWSDLDLVNQLINEYEDNDYIATVIDPGLE</sequence>
<protein>
    <submittedName>
        <fullName evidence="1">Uncharacterized protein</fullName>
    </submittedName>
</protein>
<dbReference type="EMBL" id="BK014997">
    <property type="protein sequence ID" value="DAD86352.1"/>
    <property type="molecule type" value="Genomic_DNA"/>
</dbReference>
<reference evidence="1" key="1">
    <citation type="journal article" date="2021" name="Proc. Natl. Acad. Sci. U.S.A.">
        <title>A Catalog of Tens of Thousands of Viruses from Human Metagenomes Reveals Hidden Associations with Chronic Diseases.</title>
        <authorList>
            <person name="Tisza M.J."/>
            <person name="Buck C.B."/>
        </authorList>
    </citation>
    <scope>NUCLEOTIDE SEQUENCE</scope>
    <source>
        <strain evidence="1">Ctsus30</strain>
    </source>
</reference>
<name>A0A8S5MW27_9CAUD</name>
<evidence type="ECO:0000313" key="1">
    <source>
        <dbReference type="EMBL" id="DAD86352.1"/>
    </source>
</evidence>
<proteinExistence type="predicted"/>
<organism evidence="1">
    <name type="scientific">Siphoviridae sp. ctsus30</name>
    <dbReference type="NCBI Taxonomy" id="2826488"/>
    <lineage>
        <taxon>Viruses</taxon>
        <taxon>Duplodnaviria</taxon>
        <taxon>Heunggongvirae</taxon>
        <taxon>Uroviricota</taxon>
        <taxon>Caudoviricetes</taxon>
    </lineage>
</organism>
<accession>A0A8S5MW27</accession>